<dbReference type="GO" id="GO:0004743">
    <property type="term" value="F:pyruvate kinase activity"/>
    <property type="evidence" value="ECO:0007669"/>
    <property type="project" value="UniProtKB-UniRule"/>
</dbReference>
<evidence type="ECO:0000256" key="1">
    <source>
        <dbReference type="ARBA" id="ARBA00004997"/>
    </source>
</evidence>
<dbReference type="Gene3D" id="3.20.20.60">
    <property type="entry name" value="Phosphoenolpyruvate-binding domains"/>
    <property type="match status" value="1"/>
</dbReference>
<dbReference type="EMBL" id="SZPX01000004">
    <property type="protein sequence ID" value="TKI69580.1"/>
    <property type="molecule type" value="Genomic_DNA"/>
</dbReference>
<dbReference type="InterPro" id="IPR015813">
    <property type="entry name" value="Pyrv/PenolPyrv_kinase-like_dom"/>
</dbReference>
<evidence type="ECO:0000256" key="13">
    <source>
        <dbReference type="RuleBase" id="RU000504"/>
    </source>
</evidence>
<keyword evidence="17" id="KW-1185">Reference proteome</keyword>
<evidence type="ECO:0000313" key="16">
    <source>
        <dbReference type="EMBL" id="TKI69580.1"/>
    </source>
</evidence>
<accession>A0A4U2Z7W1</accession>
<comment type="caution">
    <text evidence="16">The sequence shown here is derived from an EMBL/GenBank/DDBJ whole genome shotgun (WGS) entry which is preliminary data.</text>
</comment>
<dbReference type="InterPro" id="IPR036918">
    <property type="entry name" value="Pyrv_Knase_C_sf"/>
</dbReference>
<dbReference type="NCBIfam" id="NF004491">
    <property type="entry name" value="PRK05826.1"/>
    <property type="match status" value="1"/>
</dbReference>
<dbReference type="Pfam" id="PF02887">
    <property type="entry name" value="PK_C"/>
    <property type="match status" value="1"/>
</dbReference>
<keyword evidence="9 13" id="KW-0460">Magnesium</keyword>
<reference evidence="16 17" key="1">
    <citation type="submission" date="2019-04" db="EMBL/GenBank/DDBJ databases">
        <title>Sulfurimonas crateris sp. nov. a facultative anaerobic sulfur-oxidizing chemolithautotrophic bacterium isolated from a terrestrial mud vulcano.</title>
        <authorList>
            <person name="Ratnikova N.M."/>
            <person name="Slobodkin A.I."/>
            <person name="Merkel A.Y."/>
            <person name="Novikov A."/>
            <person name="Bonch-Osmolovskaya E.A."/>
            <person name="Slobodkina G.B."/>
        </authorList>
    </citation>
    <scope>NUCLEOTIDE SEQUENCE [LARGE SCALE GENOMIC DNA]</scope>
    <source>
        <strain evidence="16 17">SN118</strain>
    </source>
</reference>
<dbReference type="GO" id="GO:0030955">
    <property type="term" value="F:potassium ion binding"/>
    <property type="evidence" value="ECO:0007669"/>
    <property type="project" value="UniProtKB-UniRule"/>
</dbReference>
<dbReference type="InterPro" id="IPR015793">
    <property type="entry name" value="Pyrv_Knase_brl"/>
</dbReference>
<keyword evidence="11 16" id="KW-0670">Pyruvate</keyword>
<evidence type="ECO:0000256" key="7">
    <source>
        <dbReference type="ARBA" id="ARBA00022777"/>
    </source>
</evidence>
<dbReference type="InterPro" id="IPR015795">
    <property type="entry name" value="Pyrv_Knase_C"/>
</dbReference>
<keyword evidence="7 13" id="KW-0418">Kinase</keyword>
<dbReference type="RefSeq" id="WP_137013269.1">
    <property type="nucleotide sequence ID" value="NZ_SZPX01000004.1"/>
</dbReference>
<dbReference type="GO" id="GO:0000287">
    <property type="term" value="F:magnesium ion binding"/>
    <property type="evidence" value="ECO:0007669"/>
    <property type="project" value="UniProtKB-UniRule"/>
</dbReference>
<evidence type="ECO:0000259" key="15">
    <source>
        <dbReference type="Pfam" id="PF02887"/>
    </source>
</evidence>
<dbReference type="AlphaFoldDB" id="A0A4U2Z7W1"/>
<keyword evidence="6" id="KW-0547">Nucleotide-binding</keyword>
<dbReference type="NCBIfam" id="TIGR01064">
    <property type="entry name" value="pyruv_kin"/>
    <property type="match status" value="1"/>
</dbReference>
<keyword evidence="8" id="KW-0067">ATP-binding</keyword>
<sequence>MKKRTKIVATVGPSSDSLEKIIELIRAGVNVFRLNFSHGTHEYHLSVLQKIREASKQTGLFIGVLQDISGPKIRVGALDGAFEIMHGDKIEILKNSITGYKSQNNSYVVSISEPKILQNLQTDSDIFFCDGQIKTKIVEIKDDKIVVEALSNGILSSFKGVNFPNTRLGLDILTPKDIKDMEWGVKNSVDFMAISFVQHALDVIKAREIVSSFGGDVQIFAKIEKFDAVENIDEIIEASDGIMVARGDLGIEIPYYEVPQAQKMIIKKANEMSKPVITATQMLLSVTNSKSATRAEISDVANAILDGTDAVMLSEETTVGKYPVEAVTIMMETIRATERSTYPYYKFSDFEMHDFTDSINYSAARLSNHLKTDGIIAMTNSGNSAKKIARYRPNQTIYAGFHSQKTARVLTIVWGVVPAFLVKKGSIGQMLNQLLNDGIKRNLISFERSYILIAGDPSGVSGSTNMIRALRHEEMKFFVNLKDLDCYEV</sequence>
<dbReference type="UniPathway" id="UPA00109">
    <property type="reaction ID" value="UER00188"/>
</dbReference>
<dbReference type="SUPFAM" id="SSF51621">
    <property type="entry name" value="Phosphoenolpyruvate/pyruvate domain"/>
    <property type="match status" value="1"/>
</dbReference>
<evidence type="ECO:0000256" key="3">
    <source>
        <dbReference type="ARBA" id="ARBA00012142"/>
    </source>
</evidence>
<dbReference type="InterPro" id="IPR011037">
    <property type="entry name" value="Pyrv_Knase-like_insert_dom_sf"/>
</dbReference>
<keyword evidence="4 13" id="KW-0808">Transferase</keyword>
<gene>
    <name evidence="16" type="primary">pyk</name>
    <name evidence="16" type="ORF">FCU45_05860</name>
</gene>
<evidence type="ECO:0000259" key="14">
    <source>
        <dbReference type="Pfam" id="PF00224"/>
    </source>
</evidence>
<dbReference type="GO" id="GO:0016301">
    <property type="term" value="F:kinase activity"/>
    <property type="evidence" value="ECO:0007669"/>
    <property type="project" value="UniProtKB-KW"/>
</dbReference>
<protein>
    <recommendedName>
        <fullName evidence="3 12">Pyruvate kinase</fullName>
        <ecNumber evidence="3 12">2.7.1.40</ecNumber>
    </recommendedName>
</protein>
<feature type="domain" description="Pyruvate kinase C-terminal" evidence="15">
    <location>
        <begin position="357"/>
        <end position="468"/>
    </location>
</feature>
<dbReference type="SUPFAM" id="SSF52935">
    <property type="entry name" value="PK C-terminal domain-like"/>
    <property type="match status" value="1"/>
</dbReference>
<dbReference type="NCBIfam" id="NF004978">
    <property type="entry name" value="PRK06354.1"/>
    <property type="match status" value="1"/>
</dbReference>
<name>A0A4U2Z7W1_9BACT</name>
<dbReference type="Gene3D" id="2.40.33.10">
    <property type="entry name" value="PK beta-barrel domain-like"/>
    <property type="match status" value="1"/>
</dbReference>
<evidence type="ECO:0000256" key="12">
    <source>
        <dbReference type="NCBIfam" id="TIGR01064"/>
    </source>
</evidence>
<organism evidence="16 17">
    <name type="scientific">Sulfurimonas crateris</name>
    <dbReference type="NCBI Taxonomy" id="2574727"/>
    <lineage>
        <taxon>Bacteria</taxon>
        <taxon>Pseudomonadati</taxon>
        <taxon>Campylobacterota</taxon>
        <taxon>Epsilonproteobacteria</taxon>
        <taxon>Campylobacterales</taxon>
        <taxon>Sulfurimonadaceae</taxon>
        <taxon>Sulfurimonas</taxon>
    </lineage>
</organism>
<dbReference type="EC" id="2.7.1.40" evidence="3 12"/>
<dbReference type="OrthoDB" id="9812123at2"/>
<evidence type="ECO:0000256" key="2">
    <source>
        <dbReference type="ARBA" id="ARBA00008663"/>
    </source>
</evidence>
<evidence type="ECO:0000256" key="8">
    <source>
        <dbReference type="ARBA" id="ARBA00022840"/>
    </source>
</evidence>
<dbReference type="Proteomes" id="UP000309561">
    <property type="component" value="Unassembled WGS sequence"/>
</dbReference>
<dbReference type="InterPro" id="IPR001697">
    <property type="entry name" value="Pyr_Knase"/>
</dbReference>
<dbReference type="InterPro" id="IPR040442">
    <property type="entry name" value="Pyrv_kinase-like_dom_sf"/>
</dbReference>
<dbReference type="PANTHER" id="PTHR11817">
    <property type="entry name" value="PYRUVATE KINASE"/>
    <property type="match status" value="1"/>
</dbReference>
<feature type="domain" description="Pyruvate kinase barrel" evidence="14">
    <location>
        <begin position="3"/>
        <end position="327"/>
    </location>
</feature>
<dbReference type="InterPro" id="IPR015806">
    <property type="entry name" value="Pyrv_Knase_insert_dom_sf"/>
</dbReference>
<dbReference type="Pfam" id="PF00224">
    <property type="entry name" value="PK"/>
    <property type="match status" value="1"/>
</dbReference>
<comment type="catalytic activity">
    <reaction evidence="13">
        <text>pyruvate + ATP = phosphoenolpyruvate + ADP + H(+)</text>
        <dbReference type="Rhea" id="RHEA:18157"/>
        <dbReference type="ChEBI" id="CHEBI:15361"/>
        <dbReference type="ChEBI" id="CHEBI:15378"/>
        <dbReference type="ChEBI" id="CHEBI:30616"/>
        <dbReference type="ChEBI" id="CHEBI:58702"/>
        <dbReference type="ChEBI" id="CHEBI:456216"/>
        <dbReference type="EC" id="2.7.1.40"/>
    </reaction>
</comment>
<dbReference type="SUPFAM" id="SSF50800">
    <property type="entry name" value="PK beta-barrel domain-like"/>
    <property type="match status" value="1"/>
</dbReference>
<evidence type="ECO:0000256" key="11">
    <source>
        <dbReference type="ARBA" id="ARBA00023317"/>
    </source>
</evidence>
<proteinExistence type="inferred from homology"/>
<keyword evidence="10 13" id="KW-0324">Glycolysis</keyword>
<comment type="pathway">
    <text evidence="1 13">Carbohydrate degradation; glycolysis; pyruvate from D-glyceraldehyde 3-phosphate: step 5/5.</text>
</comment>
<keyword evidence="5" id="KW-0479">Metal-binding</keyword>
<evidence type="ECO:0000256" key="4">
    <source>
        <dbReference type="ARBA" id="ARBA00022679"/>
    </source>
</evidence>
<comment type="similarity">
    <text evidence="2 13">Belongs to the pyruvate kinase family.</text>
</comment>
<evidence type="ECO:0000256" key="10">
    <source>
        <dbReference type="ARBA" id="ARBA00023152"/>
    </source>
</evidence>
<dbReference type="PRINTS" id="PR01050">
    <property type="entry name" value="PYRUVTKNASE"/>
</dbReference>
<evidence type="ECO:0000256" key="9">
    <source>
        <dbReference type="ARBA" id="ARBA00022842"/>
    </source>
</evidence>
<dbReference type="GO" id="GO:0005524">
    <property type="term" value="F:ATP binding"/>
    <property type="evidence" value="ECO:0007669"/>
    <property type="project" value="UniProtKB-KW"/>
</dbReference>
<evidence type="ECO:0000256" key="5">
    <source>
        <dbReference type="ARBA" id="ARBA00022723"/>
    </source>
</evidence>
<evidence type="ECO:0000256" key="6">
    <source>
        <dbReference type="ARBA" id="ARBA00022741"/>
    </source>
</evidence>
<dbReference type="Gene3D" id="3.40.1380.20">
    <property type="entry name" value="Pyruvate kinase, C-terminal domain"/>
    <property type="match status" value="1"/>
</dbReference>
<evidence type="ECO:0000313" key="17">
    <source>
        <dbReference type="Proteomes" id="UP000309561"/>
    </source>
</evidence>